<reference evidence="2 3" key="1">
    <citation type="journal article" name="Sci. Rep.">
        <title>Genome-scale phylogenetic analyses confirm Olpidium as the closest living zoosporic fungus to the non-flagellated, terrestrial fungi.</title>
        <authorList>
            <person name="Chang Y."/>
            <person name="Rochon D."/>
            <person name="Sekimoto S."/>
            <person name="Wang Y."/>
            <person name="Chovatia M."/>
            <person name="Sandor L."/>
            <person name="Salamov A."/>
            <person name="Grigoriev I.V."/>
            <person name="Stajich J.E."/>
            <person name="Spatafora J.W."/>
        </authorList>
    </citation>
    <scope>NUCLEOTIDE SEQUENCE [LARGE SCALE GENOMIC DNA]</scope>
    <source>
        <strain evidence="2">S191</strain>
    </source>
</reference>
<name>A0A8H8A248_9FUNG</name>
<feature type="non-terminal residue" evidence="2">
    <location>
        <position position="116"/>
    </location>
</feature>
<comment type="caution">
    <text evidence="2">The sequence shown here is derived from an EMBL/GenBank/DDBJ whole genome shotgun (WGS) entry which is preliminary data.</text>
</comment>
<sequence length="116" mass="13046">FPLSLTAHREPRPHQPDSAPGSRAGVLPPVDPVDDDGRDPALRRHIYRALLHHELRVGQPAVLPVRLRGAGVRHPRDHLLGGHHPPVLLPPVRRGLQLVVEELLHQRREHVIRLPL</sequence>
<dbReference type="EMBL" id="JAEFCI010000331">
    <property type="protein sequence ID" value="KAG5463624.1"/>
    <property type="molecule type" value="Genomic_DNA"/>
</dbReference>
<evidence type="ECO:0000313" key="3">
    <source>
        <dbReference type="Proteomes" id="UP000673691"/>
    </source>
</evidence>
<keyword evidence="3" id="KW-1185">Reference proteome</keyword>
<protein>
    <submittedName>
        <fullName evidence="2">Uncharacterized protein</fullName>
    </submittedName>
</protein>
<feature type="non-terminal residue" evidence="2">
    <location>
        <position position="1"/>
    </location>
</feature>
<accession>A0A8H8A248</accession>
<evidence type="ECO:0000313" key="2">
    <source>
        <dbReference type="EMBL" id="KAG5463624.1"/>
    </source>
</evidence>
<gene>
    <name evidence="2" type="ORF">BJ554DRAFT_5946</name>
</gene>
<dbReference type="AlphaFoldDB" id="A0A8H8A248"/>
<feature type="region of interest" description="Disordered" evidence="1">
    <location>
        <begin position="1"/>
        <end position="39"/>
    </location>
</feature>
<organism evidence="2 3">
    <name type="scientific">Olpidium bornovanus</name>
    <dbReference type="NCBI Taxonomy" id="278681"/>
    <lineage>
        <taxon>Eukaryota</taxon>
        <taxon>Fungi</taxon>
        <taxon>Fungi incertae sedis</taxon>
        <taxon>Olpidiomycota</taxon>
        <taxon>Olpidiomycotina</taxon>
        <taxon>Olpidiomycetes</taxon>
        <taxon>Olpidiales</taxon>
        <taxon>Olpidiaceae</taxon>
        <taxon>Olpidium</taxon>
    </lineage>
</organism>
<evidence type="ECO:0000256" key="1">
    <source>
        <dbReference type="SAM" id="MobiDB-lite"/>
    </source>
</evidence>
<proteinExistence type="predicted"/>
<dbReference type="Proteomes" id="UP000673691">
    <property type="component" value="Unassembled WGS sequence"/>
</dbReference>